<dbReference type="InterPro" id="IPR008758">
    <property type="entry name" value="Peptidase_S28"/>
</dbReference>
<dbReference type="InterPro" id="IPR042269">
    <property type="entry name" value="Ser_carbopepase_S28_SKS"/>
</dbReference>
<dbReference type="SUPFAM" id="SSF53474">
    <property type="entry name" value="alpha/beta-Hydrolases"/>
    <property type="match status" value="1"/>
</dbReference>
<sequence length="496" mass="56554">MPAKLILLFLIIFIVFSENEGFRFKHMKNNYLKSNNSNSGYFYKTLYFKQKVDHFGFINNDEFQQRYLVYGGFRPTQDGGPVFFYTGNEGDITWFCNNTGFMWELAKELKAMVIFGEHRYYGQSLPYGKESFKDPTKLQYLTSEQALADFAGFIDYLRSDWYPGQKVPVIVFGGSYGGMLSAWFRMKYPHSVQGALAASAPIWQFTDLVDCGAFLKTVTNTFKHHNPTCADNIRNSWMTINKVANNSHATLEKSYETGRKTIGDTFKLCKPLQSIEDVGTLKAWLQETWVDLAMVDYPYPSNFLEPLPAWPIKGVCSYLSKPLTTDVSLLQSVYQAVNMYYNYTGKASCLDINQEATQDLGTMGWDYQACTEMVMPTCSNGKDDMFEPVEWNFDAYSKQCQKQWSVTPRPMWPIIQYGGKNITTASNIIFSNGLLDPWSSGGVTESLSASLPAIIIPDGAHHLDLRSTNVNDPKDVTQAREKEKDIITQWIKDFYN</sequence>
<evidence type="ECO:0000256" key="7">
    <source>
        <dbReference type="ARBA" id="ARBA00022801"/>
    </source>
</evidence>
<organism evidence="19 20">
    <name type="scientific">Mytilus galloprovincialis</name>
    <name type="common">Mediterranean mussel</name>
    <dbReference type="NCBI Taxonomy" id="29158"/>
    <lineage>
        <taxon>Eukaryota</taxon>
        <taxon>Metazoa</taxon>
        <taxon>Spiralia</taxon>
        <taxon>Lophotrochozoa</taxon>
        <taxon>Mollusca</taxon>
        <taxon>Bivalvia</taxon>
        <taxon>Autobranchia</taxon>
        <taxon>Pteriomorphia</taxon>
        <taxon>Mytilida</taxon>
        <taxon>Mytiloidea</taxon>
        <taxon>Mytilidae</taxon>
        <taxon>Mytilinae</taxon>
        <taxon>Mytilus</taxon>
    </lineage>
</organism>
<dbReference type="Gene3D" id="1.20.120.980">
    <property type="entry name" value="Serine carboxypeptidase S28, SKS domain"/>
    <property type="match status" value="1"/>
</dbReference>
<dbReference type="FunFam" id="1.20.120.980:FF:000002">
    <property type="entry name" value="lysosomal Pro-X carboxypeptidase"/>
    <property type="match status" value="1"/>
</dbReference>
<keyword evidence="4 19" id="KW-0121">Carboxypeptidase</keyword>
<keyword evidence="8" id="KW-0865">Zymogen</keyword>
<gene>
    <name evidence="19" type="ORF">MGAL_10B079579</name>
</gene>
<evidence type="ECO:0000256" key="4">
    <source>
        <dbReference type="ARBA" id="ARBA00022645"/>
    </source>
</evidence>
<evidence type="ECO:0000256" key="3">
    <source>
        <dbReference type="ARBA" id="ARBA00011738"/>
    </source>
</evidence>
<dbReference type="GO" id="GO:0008239">
    <property type="term" value="F:dipeptidyl-peptidase activity"/>
    <property type="evidence" value="ECO:0007669"/>
    <property type="project" value="TreeGrafter"/>
</dbReference>
<dbReference type="OrthoDB" id="2130629at2759"/>
<keyword evidence="6 18" id="KW-0732">Signal</keyword>
<dbReference type="Gene3D" id="3.40.50.1820">
    <property type="entry name" value="alpha/beta hydrolase"/>
    <property type="match status" value="1"/>
</dbReference>
<dbReference type="EMBL" id="UYJE01006502">
    <property type="protein sequence ID" value="VDI46541.1"/>
    <property type="molecule type" value="Genomic_DNA"/>
</dbReference>
<evidence type="ECO:0000256" key="16">
    <source>
        <dbReference type="ARBA" id="ARBA00076475"/>
    </source>
</evidence>
<comment type="similarity">
    <text evidence="2">Belongs to the peptidase S28 family.</text>
</comment>
<dbReference type="GO" id="GO:0006508">
    <property type="term" value="P:proteolysis"/>
    <property type="evidence" value="ECO:0007669"/>
    <property type="project" value="UniProtKB-KW"/>
</dbReference>
<evidence type="ECO:0000256" key="9">
    <source>
        <dbReference type="ARBA" id="ARBA00023157"/>
    </source>
</evidence>
<comment type="caution">
    <text evidence="19">The sequence shown here is derived from an EMBL/GenBank/DDBJ whole genome shotgun (WGS) entry which is preliminary data.</text>
</comment>
<protein>
    <recommendedName>
        <fullName evidence="15">Lysosomal Pro-X carboxypeptidase</fullName>
        <ecNumber evidence="14">3.4.16.2</ecNumber>
    </recommendedName>
    <alternativeName>
        <fullName evidence="17">Proline carboxypeptidase</fullName>
    </alternativeName>
    <alternativeName>
        <fullName evidence="16">Prolylcarboxypeptidase</fullName>
    </alternativeName>
</protein>
<evidence type="ECO:0000256" key="12">
    <source>
        <dbReference type="ARBA" id="ARBA00052013"/>
    </source>
</evidence>
<keyword evidence="20" id="KW-1185">Reference proteome</keyword>
<comment type="catalytic activity">
    <reaction evidence="12">
        <text>Cleavage of a -Pro-|-Xaa bond to release a C-terminal amino acid.</text>
        <dbReference type="EC" id="3.4.16.2"/>
    </reaction>
</comment>
<evidence type="ECO:0000256" key="8">
    <source>
        <dbReference type="ARBA" id="ARBA00023145"/>
    </source>
</evidence>
<evidence type="ECO:0000256" key="10">
    <source>
        <dbReference type="ARBA" id="ARBA00023180"/>
    </source>
</evidence>
<keyword evidence="9" id="KW-1015">Disulfide bond</keyword>
<dbReference type="GO" id="GO:0004185">
    <property type="term" value="F:serine-type carboxypeptidase activity"/>
    <property type="evidence" value="ECO:0007669"/>
    <property type="project" value="UniProtKB-EC"/>
</dbReference>
<evidence type="ECO:0000256" key="15">
    <source>
        <dbReference type="ARBA" id="ARBA00073691"/>
    </source>
</evidence>
<dbReference type="GO" id="GO:0005764">
    <property type="term" value="C:lysosome"/>
    <property type="evidence" value="ECO:0007669"/>
    <property type="project" value="UniProtKB-SubCell"/>
</dbReference>
<evidence type="ECO:0000256" key="2">
    <source>
        <dbReference type="ARBA" id="ARBA00011079"/>
    </source>
</evidence>
<dbReference type="AlphaFoldDB" id="A0A8B6F9C7"/>
<dbReference type="GO" id="GO:0003085">
    <property type="term" value="P:negative regulation of systemic arterial blood pressure"/>
    <property type="evidence" value="ECO:0007669"/>
    <property type="project" value="TreeGrafter"/>
</dbReference>
<dbReference type="PANTHER" id="PTHR11010:SF38">
    <property type="entry name" value="LYSOSOMAL PRO-X CARBOXYPEPTIDASE"/>
    <property type="match status" value="1"/>
</dbReference>
<feature type="chain" id="PRO_5032429790" description="Lysosomal Pro-X carboxypeptidase" evidence="18">
    <location>
        <begin position="22"/>
        <end position="496"/>
    </location>
</feature>
<dbReference type="GO" id="GO:0043535">
    <property type="term" value="P:regulation of blood vessel endothelial cell migration"/>
    <property type="evidence" value="ECO:0007669"/>
    <property type="project" value="TreeGrafter"/>
</dbReference>
<dbReference type="EC" id="3.4.16.2" evidence="14"/>
<reference evidence="19" key="1">
    <citation type="submission" date="2018-11" db="EMBL/GenBank/DDBJ databases">
        <authorList>
            <person name="Alioto T."/>
            <person name="Alioto T."/>
        </authorList>
    </citation>
    <scope>NUCLEOTIDE SEQUENCE</scope>
</reference>
<dbReference type="Pfam" id="PF05577">
    <property type="entry name" value="Peptidase_S28"/>
    <property type="match status" value="1"/>
</dbReference>
<evidence type="ECO:0000313" key="20">
    <source>
        <dbReference type="Proteomes" id="UP000596742"/>
    </source>
</evidence>
<feature type="signal peptide" evidence="18">
    <location>
        <begin position="1"/>
        <end position="21"/>
    </location>
</feature>
<evidence type="ECO:0000313" key="19">
    <source>
        <dbReference type="EMBL" id="VDI46541.1"/>
    </source>
</evidence>
<evidence type="ECO:0000256" key="1">
    <source>
        <dbReference type="ARBA" id="ARBA00004371"/>
    </source>
</evidence>
<dbReference type="Proteomes" id="UP000596742">
    <property type="component" value="Unassembled WGS sequence"/>
</dbReference>
<evidence type="ECO:0000256" key="14">
    <source>
        <dbReference type="ARBA" id="ARBA00066456"/>
    </source>
</evidence>
<evidence type="ECO:0000256" key="17">
    <source>
        <dbReference type="ARBA" id="ARBA00076608"/>
    </source>
</evidence>
<accession>A0A8B6F9C7</accession>
<keyword evidence="10" id="KW-0325">Glycoprotein</keyword>
<dbReference type="InterPro" id="IPR029058">
    <property type="entry name" value="AB_hydrolase_fold"/>
</dbReference>
<evidence type="ECO:0000256" key="6">
    <source>
        <dbReference type="ARBA" id="ARBA00022729"/>
    </source>
</evidence>
<comment type="subcellular location">
    <subcellularLocation>
        <location evidence="1">Lysosome</location>
    </subcellularLocation>
</comment>
<evidence type="ECO:0000256" key="13">
    <source>
        <dbReference type="ARBA" id="ARBA00059701"/>
    </source>
</evidence>
<dbReference type="PANTHER" id="PTHR11010">
    <property type="entry name" value="PROTEASE S28 PRO-X CARBOXYPEPTIDASE-RELATED"/>
    <property type="match status" value="1"/>
</dbReference>
<evidence type="ECO:0000256" key="5">
    <source>
        <dbReference type="ARBA" id="ARBA00022670"/>
    </source>
</evidence>
<comment type="subunit">
    <text evidence="3">Homodimer.</text>
</comment>
<evidence type="ECO:0000256" key="11">
    <source>
        <dbReference type="ARBA" id="ARBA00023228"/>
    </source>
</evidence>
<keyword evidence="7 19" id="KW-0378">Hydrolase</keyword>
<keyword evidence="5" id="KW-0645">Protease</keyword>
<evidence type="ECO:0000256" key="18">
    <source>
        <dbReference type="SAM" id="SignalP"/>
    </source>
</evidence>
<keyword evidence="11" id="KW-0458">Lysosome</keyword>
<name>A0A8B6F9C7_MYTGA</name>
<comment type="function">
    <text evidence="13">Cleaves C-terminal amino acids linked to proline in peptides such as angiotensin II, III and des-Arg9-bradykinin. This cleavage occurs at acidic pH, but enzymatic activity is retained with some substrates at neutral pH.</text>
</comment>
<proteinExistence type="inferred from homology"/>